<evidence type="ECO:0000313" key="3">
    <source>
        <dbReference type="EMBL" id="UVR54847.1"/>
    </source>
</evidence>
<dbReference type="Proteomes" id="UP000319026">
    <property type="component" value="Unassembled WGS sequence"/>
</dbReference>
<evidence type="ECO:0000313" key="4">
    <source>
        <dbReference type="Proteomes" id="UP000315444"/>
    </source>
</evidence>
<proteinExistence type="predicted"/>
<reference evidence="2 5" key="1">
    <citation type="submission" date="2019-07" db="EMBL/GenBank/DDBJ databases">
        <title>Genome Sequencing of Bacteroides fragilis.</title>
        <authorList>
            <person name="Pinto K.M."/>
            <person name="Ruoff K.L."/>
            <person name="Price C.E."/>
            <person name="Valls R.A."/>
            <person name="O'Toole G.A."/>
        </authorList>
    </citation>
    <scope>NUCLEOTIDE SEQUENCE [LARGE SCALE GENOMIC DNA]</scope>
    <source>
        <strain evidence="2 5">AD135F_3B</strain>
    </source>
</reference>
<dbReference type="EMBL" id="VOHT01000005">
    <property type="protein sequence ID" value="TWV48413.1"/>
    <property type="molecule type" value="Genomic_DNA"/>
</dbReference>
<name>A0A5C6HF83_BACFG</name>
<evidence type="ECO:0000313" key="2">
    <source>
        <dbReference type="EMBL" id="TWV48413.1"/>
    </source>
</evidence>
<dbReference type="AlphaFoldDB" id="A0A5C6HF83"/>
<sequence length="254" mass="29804">MYKFRNLKGQYSINVSTTFPGSQASLYSAIIEVIASYQNVDDYFIFELRSRQEVKLNGNPPSQMVDLFMLRLSNTYYPMKLKVSTSGKIMEVINFTDIKERWEAECAKIVEEIPCIAYEQYIELSKSNMDTENVFLQALRKDSFIQFYFKEYLDDIDIVCYNFPRRGESTFYDLAIDSDGSFHKDIKTFHVKEYNSKRYSGKLICEYSEENDIFSLIAEFYYNTLDGQCKKKVSISVENRSVQKANKLKSFLFD</sequence>
<dbReference type="EMBL" id="CP103216">
    <property type="protein sequence ID" value="UVR54847.1"/>
    <property type="molecule type" value="Genomic_DNA"/>
</dbReference>
<evidence type="ECO:0000313" key="5">
    <source>
        <dbReference type="Proteomes" id="UP000319026"/>
    </source>
</evidence>
<protein>
    <submittedName>
        <fullName evidence="2">Uncharacterized protein</fullName>
    </submittedName>
</protein>
<dbReference type="RefSeq" id="WP_008659763.1">
    <property type="nucleotide sequence ID" value="NZ_JAPUBE010000022.1"/>
</dbReference>
<gene>
    <name evidence="2" type="ORF">FSA03_13560</name>
    <name evidence="1" type="ORF">FSA06_12465</name>
    <name evidence="3" type="ORF">NXX45_13960</name>
</gene>
<organism evidence="2 5">
    <name type="scientific">Bacteroides fragilis</name>
    <dbReference type="NCBI Taxonomy" id="817"/>
    <lineage>
        <taxon>Bacteria</taxon>
        <taxon>Pseudomonadati</taxon>
        <taxon>Bacteroidota</taxon>
        <taxon>Bacteroidia</taxon>
        <taxon>Bacteroidales</taxon>
        <taxon>Bacteroidaceae</taxon>
        <taxon>Bacteroides</taxon>
    </lineage>
</organism>
<evidence type="ECO:0000313" key="1">
    <source>
        <dbReference type="EMBL" id="TWV40975.1"/>
    </source>
</evidence>
<dbReference type="Proteomes" id="UP001060330">
    <property type="component" value="Chromosome"/>
</dbReference>
<accession>A0A5C6HF83</accession>
<reference evidence="3" key="3">
    <citation type="submission" date="2022-08" db="EMBL/GenBank/DDBJ databases">
        <title>Genome Sequencing of Bacteroides fragilis Group Isolates with Nanopore Technology.</title>
        <authorList>
            <person name="Tisza M.J."/>
            <person name="Smith D."/>
            <person name="Dekker J.P."/>
        </authorList>
    </citation>
    <scope>NUCLEOTIDE SEQUENCE</scope>
    <source>
        <strain evidence="3">BFG-70</strain>
    </source>
</reference>
<reference evidence="1 4" key="2">
    <citation type="submission" date="2019-07" db="EMBL/GenBank/DDBJ databases">
        <title>Genome sequencing of Bacteroides fragilis.</title>
        <authorList>
            <person name="Galasyn E.V."/>
            <person name="Ruoff K.L."/>
            <person name="Price C.E."/>
            <person name="Valls R.A."/>
            <person name="O'Toole G.A."/>
        </authorList>
    </citation>
    <scope>NUCLEOTIDE SEQUENCE [LARGE SCALE GENOMIC DNA]</scope>
    <source>
        <strain evidence="1 4">AD135F_1B</strain>
    </source>
</reference>
<dbReference type="EMBL" id="VOHV01000005">
    <property type="protein sequence ID" value="TWV40975.1"/>
    <property type="molecule type" value="Genomic_DNA"/>
</dbReference>
<dbReference type="Proteomes" id="UP000315444">
    <property type="component" value="Unassembled WGS sequence"/>
</dbReference>